<dbReference type="EMBL" id="HACG01023371">
    <property type="protein sequence ID" value="CEK70236.1"/>
    <property type="molecule type" value="Transcribed_RNA"/>
</dbReference>
<dbReference type="GO" id="GO:0003676">
    <property type="term" value="F:nucleic acid binding"/>
    <property type="evidence" value="ECO:0007669"/>
    <property type="project" value="InterPro"/>
</dbReference>
<keyword evidence="2" id="KW-0809">Transit peptide</keyword>
<evidence type="ECO:0000313" key="4">
    <source>
        <dbReference type="EMBL" id="CEK70236.1"/>
    </source>
</evidence>
<evidence type="ECO:0000256" key="2">
    <source>
        <dbReference type="ARBA" id="ARBA00022946"/>
    </source>
</evidence>
<organism evidence="5">
    <name type="scientific">Arion vulgaris</name>
    <dbReference type="NCBI Taxonomy" id="1028688"/>
    <lineage>
        <taxon>Eukaryota</taxon>
        <taxon>Metazoa</taxon>
        <taxon>Spiralia</taxon>
        <taxon>Lophotrochozoa</taxon>
        <taxon>Mollusca</taxon>
        <taxon>Gastropoda</taxon>
        <taxon>Heterobranchia</taxon>
        <taxon>Euthyneura</taxon>
        <taxon>Panpulmonata</taxon>
        <taxon>Eupulmonata</taxon>
        <taxon>Stylommatophora</taxon>
        <taxon>Helicina</taxon>
        <taxon>Arionoidea</taxon>
        <taxon>Arionidae</taxon>
        <taxon>Arion</taxon>
    </lineage>
</organism>
<dbReference type="EMBL" id="HACG01023374">
    <property type="protein sequence ID" value="CEK70239.1"/>
    <property type="molecule type" value="Transcribed_RNA"/>
</dbReference>
<feature type="compositionally biased region" description="Basic residues" evidence="3">
    <location>
        <begin position="427"/>
        <end position="439"/>
    </location>
</feature>
<dbReference type="InterPro" id="IPR038538">
    <property type="entry name" value="MTERF_sf"/>
</dbReference>
<comment type="similarity">
    <text evidence="1">Belongs to the mTERF family.</text>
</comment>
<proteinExistence type="inferred from homology"/>
<gene>
    <name evidence="5" type="primary">ORF73369</name>
    <name evidence="4" type="synonym">ORF73362</name>
</gene>
<dbReference type="Gene3D" id="1.25.70.10">
    <property type="entry name" value="Transcription termination factor 3, mitochondrial"/>
    <property type="match status" value="1"/>
</dbReference>
<sequence length="439" mass="50270">MYIKVGSSLRCTTVHCCSFVGRSVSGTTKSTTKSTSVRDMIPCGLIVPVRYISICIKQCVNNYRMICGIGSDLLHCRNSFDTLLTSISMKPHFPPPSLYSSSSRAMLVAPHINVHSVLNRNDSLQVKYGRFHSTHTETNENPDFESIAKIVVEAAKKNNVMAGSVPLVKVGTLLKKLHSQGFLRDQCMEVLAKRLHLLDEPESLSQLTESLLLHGLKHEVVIDILNHIPFNDNISFANVQLLIEESLQHLRIMGFTERDVTTFLTSDSRILLTNSATRTLVFANLKGLFTTEDALHVLKKCPNVLSDPWRETNEKFDYAYFTMGYKQRNILKTQLFQHSLHHTQDRHIFLVRAGLFVYVKEKDDPKLNPNPALHDVIDTTNKYFATYLGNISLEEYNTYLKMREIEREEEEEFSDESDDEEEDKQHSLKQFKKRKEKKK</sequence>
<evidence type="ECO:0000256" key="3">
    <source>
        <dbReference type="SAM" id="MobiDB-lite"/>
    </source>
</evidence>
<name>A0A0B6ZNJ7_9EUPU</name>
<accession>A0A0B6ZNJ7</accession>
<reference evidence="5" key="1">
    <citation type="submission" date="2014-12" db="EMBL/GenBank/DDBJ databases">
        <title>Insight into the proteome of Arion vulgaris.</title>
        <authorList>
            <person name="Aradska J."/>
            <person name="Bulat T."/>
            <person name="Smidak R."/>
            <person name="Sarate P."/>
            <person name="Gangsoo J."/>
            <person name="Sialana F."/>
            <person name="Bilban M."/>
            <person name="Lubec G."/>
        </authorList>
    </citation>
    <scope>NUCLEOTIDE SEQUENCE</scope>
    <source>
        <tissue evidence="5">Skin</tissue>
    </source>
</reference>
<evidence type="ECO:0000313" key="5">
    <source>
        <dbReference type="EMBL" id="CEK70239.1"/>
    </source>
</evidence>
<evidence type="ECO:0000256" key="1">
    <source>
        <dbReference type="ARBA" id="ARBA00007692"/>
    </source>
</evidence>
<dbReference type="AlphaFoldDB" id="A0A0B6ZNJ7"/>
<protein>
    <submittedName>
        <fullName evidence="5">Uncharacterized protein</fullName>
    </submittedName>
</protein>
<dbReference type="InterPro" id="IPR003690">
    <property type="entry name" value="MTERF"/>
</dbReference>
<feature type="region of interest" description="Disordered" evidence="3">
    <location>
        <begin position="407"/>
        <end position="439"/>
    </location>
</feature>
<feature type="compositionally biased region" description="Acidic residues" evidence="3">
    <location>
        <begin position="407"/>
        <end position="422"/>
    </location>
</feature>
<dbReference type="Pfam" id="PF02536">
    <property type="entry name" value="mTERF"/>
    <property type="match status" value="1"/>
</dbReference>